<dbReference type="PANTHER" id="PTHR22844:SF213">
    <property type="entry name" value="OS01G0232200 PROTEIN"/>
    <property type="match status" value="1"/>
</dbReference>
<dbReference type="AlphaFoldDB" id="A0AAP0JDP8"/>
<dbReference type="InterPro" id="IPR015943">
    <property type="entry name" value="WD40/YVTN_repeat-like_dom_sf"/>
</dbReference>
<dbReference type="InterPro" id="IPR001680">
    <property type="entry name" value="WD40_rpt"/>
</dbReference>
<sequence>MESNGNETLWSFLHEKENAMQHQHSPPRLSHHAHIPTNDHHQQLSPKLVDSPLTHALLRASSSSSPPSDPDSPWMLTPRHPSPSPTLLYHCIASLHRQKGNIRSIAALKGIVFTGSESSRIHVWRTPECIERGHLKTTSGDVQSILAYGNLLFTGHKDRKVRIWNLLFADNFRAKKISTLPRQRSFLSILRKGNNQDQHKDCIY</sequence>
<proteinExistence type="predicted"/>
<feature type="region of interest" description="Disordered" evidence="1">
    <location>
        <begin position="59"/>
        <end position="79"/>
    </location>
</feature>
<name>A0AAP0JDP8_9MAGN</name>
<comment type="caution">
    <text evidence="2">The sequence shown here is derived from an EMBL/GenBank/DDBJ whole genome shotgun (WGS) entry which is preliminary data.</text>
</comment>
<evidence type="ECO:0000256" key="1">
    <source>
        <dbReference type="SAM" id="MobiDB-lite"/>
    </source>
</evidence>
<keyword evidence="3" id="KW-1185">Reference proteome</keyword>
<gene>
    <name evidence="2" type="ORF">Sjap_011587</name>
</gene>
<reference evidence="2 3" key="1">
    <citation type="submission" date="2024-01" db="EMBL/GenBank/DDBJ databases">
        <title>Genome assemblies of Stephania.</title>
        <authorList>
            <person name="Yang L."/>
        </authorList>
    </citation>
    <scope>NUCLEOTIDE SEQUENCE [LARGE SCALE GENOMIC DNA]</scope>
    <source>
        <strain evidence="2">QJT</strain>
        <tissue evidence="2">Leaf</tissue>
    </source>
</reference>
<dbReference type="Gene3D" id="2.130.10.10">
    <property type="entry name" value="YVTN repeat-like/Quinoprotein amine dehydrogenase"/>
    <property type="match status" value="1"/>
</dbReference>
<dbReference type="InterPro" id="IPR045182">
    <property type="entry name" value="JINGUBANG-like"/>
</dbReference>
<dbReference type="SMART" id="SM00320">
    <property type="entry name" value="WD40"/>
    <property type="match status" value="2"/>
</dbReference>
<dbReference type="EMBL" id="JBBNAE010000004">
    <property type="protein sequence ID" value="KAK9131100.1"/>
    <property type="molecule type" value="Genomic_DNA"/>
</dbReference>
<dbReference type="SUPFAM" id="SSF50978">
    <property type="entry name" value="WD40 repeat-like"/>
    <property type="match status" value="1"/>
</dbReference>
<evidence type="ECO:0000313" key="3">
    <source>
        <dbReference type="Proteomes" id="UP001417504"/>
    </source>
</evidence>
<dbReference type="Pfam" id="PF00400">
    <property type="entry name" value="WD40"/>
    <property type="match status" value="1"/>
</dbReference>
<dbReference type="InterPro" id="IPR036322">
    <property type="entry name" value="WD40_repeat_dom_sf"/>
</dbReference>
<dbReference type="PANTHER" id="PTHR22844">
    <property type="entry name" value="F-BOX AND WD40 DOMAIN PROTEIN"/>
    <property type="match status" value="1"/>
</dbReference>
<accession>A0AAP0JDP8</accession>
<evidence type="ECO:0000313" key="2">
    <source>
        <dbReference type="EMBL" id="KAK9131100.1"/>
    </source>
</evidence>
<dbReference type="Proteomes" id="UP001417504">
    <property type="component" value="Unassembled WGS sequence"/>
</dbReference>
<protein>
    <submittedName>
        <fullName evidence="2">Uncharacterized protein</fullName>
    </submittedName>
</protein>
<organism evidence="2 3">
    <name type="scientific">Stephania japonica</name>
    <dbReference type="NCBI Taxonomy" id="461633"/>
    <lineage>
        <taxon>Eukaryota</taxon>
        <taxon>Viridiplantae</taxon>
        <taxon>Streptophyta</taxon>
        <taxon>Embryophyta</taxon>
        <taxon>Tracheophyta</taxon>
        <taxon>Spermatophyta</taxon>
        <taxon>Magnoliopsida</taxon>
        <taxon>Ranunculales</taxon>
        <taxon>Menispermaceae</taxon>
        <taxon>Menispermoideae</taxon>
        <taxon>Cissampelideae</taxon>
        <taxon>Stephania</taxon>
    </lineage>
</organism>
<feature type="region of interest" description="Disordered" evidence="1">
    <location>
        <begin position="18"/>
        <end position="45"/>
    </location>
</feature>